<dbReference type="EMBL" id="BKCJ011825952">
    <property type="protein sequence ID" value="GFD56152.1"/>
    <property type="molecule type" value="Genomic_DNA"/>
</dbReference>
<proteinExistence type="predicted"/>
<protein>
    <submittedName>
        <fullName evidence="2">Uncharacterized protein</fullName>
    </submittedName>
</protein>
<organism evidence="2">
    <name type="scientific">Tanacetum cinerariifolium</name>
    <name type="common">Dalmatian daisy</name>
    <name type="synonym">Chrysanthemum cinerariifolium</name>
    <dbReference type="NCBI Taxonomy" id="118510"/>
    <lineage>
        <taxon>Eukaryota</taxon>
        <taxon>Viridiplantae</taxon>
        <taxon>Streptophyta</taxon>
        <taxon>Embryophyta</taxon>
        <taxon>Tracheophyta</taxon>
        <taxon>Spermatophyta</taxon>
        <taxon>Magnoliopsida</taxon>
        <taxon>eudicotyledons</taxon>
        <taxon>Gunneridae</taxon>
        <taxon>Pentapetalae</taxon>
        <taxon>asterids</taxon>
        <taxon>campanulids</taxon>
        <taxon>Asterales</taxon>
        <taxon>Asteraceae</taxon>
        <taxon>Asteroideae</taxon>
        <taxon>Anthemideae</taxon>
        <taxon>Anthemidinae</taxon>
        <taxon>Tanacetum</taxon>
    </lineage>
</organism>
<gene>
    <name evidence="2" type="ORF">Tci_928121</name>
</gene>
<feature type="non-terminal residue" evidence="2">
    <location>
        <position position="78"/>
    </location>
</feature>
<sequence>FVGQETLKNKNRESQQTAAASHIDAGQDIVVNSGRDITQRGSDLYAENDIALQAGRDITIDAAGERSESASSQSAKRS</sequence>
<feature type="region of interest" description="Disordered" evidence="1">
    <location>
        <begin position="1"/>
        <end position="22"/>
    </location>
</feature>
<feature type="non-terminal residue" evidence="2">
    <location>
        <position position="1"/>
    </location>
</feature>
<comment type="caution">
    <text evidence="2">The sequence shown here is derived from an EMBL/GenBank/DDBJ whole genome shotgun (WGS) entry which is preliminary data.</text>
</comment>
<evidence type="ECO:0000256" key="1">
    <source>
        <dbReference type="SAM" id="MobiDB-lite"/>
    </source>
</evidence>
<accession>A0A699X7Q2</accession>
<reference evidence="2" key="1">
    <citation type="journal article" date="2019" name="Sci. Rep.">
        <title>Draft genome of Tanacetum cinerariifolium, the natural source of mosquito coil.</title>
        <authorList>
            <person name="Yamashiro T."/>
            <person name="Shiraishi A."/>
            <person name="Satake H."/>
            <person name="Nakayama K."/>
        </authorList>
    </citation>
    <scope>NUCLEOTIDE SEQUENCE</scope>
</reference>
<evidence type="ECO:0000313" key="2">
    <source>
        <dbReference type="EMBL" id="GFD56152.1"/>
    </source>
</evidence>
<dbReference type="Pfam" id="PF13332">
    <property type="entry name" value="Fil_haemagg_2"/>
    <property type="match status" value="1"/>
</dbReference>
<dbReference type="GO" id="GO:0003824">
    <property type="term" value="F:catalytic activity"/>
    <property type="evidence" value="ECO:0007669"/>
    <property type="project" value="UniProtKB-ARBA"/>
</dbReference>
<dbReference type="AlphaFoldDB" id="A0A699X7Q2"/>
<dbReference type="InterPro" id="IPR025157">
    <property type="entry name" value="Hemagglutinin_rpt"/>
</dbReference>
<name>A0A699X7Q2_TANCI</name>